<reference evidence="1" key="1">
    <citation type="journal article" date="2015" name="Genome Announc.">
        <title>Draft Genome Sequence of the Polyhydroxyalkanoate-Producing Bacterium Burkholderia sacchari LMG 19450 Isolated from Brazilian Sugarcane Plantation Soil.</title>
        <authorList>
            <person name="Alexandrino P.M."/>
            <person name="Mendonca T.T."/>
            <person name="Guaman Bautista L.P."/>
            <person name="Cherix J."/>
            <person name="Lozano-Sakalauskas G.C."/>
            <person name="Fujita A."/>
            <person name="Ramos Filho E."/>
            <person name="Long P."/>
            <person name="Padilla G."/>
            <person name="Taciro M.K."/>
            <person name="Gomez J.G."/>
            <person name="Silva L.F."/>
        </authorList>
    </citation>
    <scope>NUCLEOTIDE SEQUENCE</scope>
    <source>
        <strain evidence="1">LMG 19450</strain>
    </source>
</reference>
<sequence length="51" mass="5409">MKAAAHARRPHAGLACANMIDVMKMIEQAAGGYSCGIQSPAKIEISFGEEF</sequence>
<dbReference type="Proteomes" id="UP000030460">
    <property type="component" value="Unassembled WGS sequence"/>
</dbReference>
<evidence type="ECO:0000313" key="2">
    <source>
        <dbReference type="Proteomes" id="UP000030460"/>
    </source>
</evidence>
<protein>
    <submittedName>
        <fullName evidence="1">Uncharacterized protein</fullName>
    </submittedName>
</protein>
<reference evidence="1" key="2">
    <citation type="submission" date="2020-04" db="EMBL/GenBank/DDBJ databases">
        <authorList>
            <person name="Alexandrino P."/>
            <person name="Mendonca T."/>
            <person name="Guaman L."/>
            <person name="Cherix J."/>
            <person name="Lozano-Sakalauskas G."/>
            <person name="Fujita A."/>
            <person name="Filho E.R."/>
            <person name="Long P."/>
            <person name="Padilla G."/>
            <person name="Taciro M.K."/>
            <person name="Gomez J.G."/>
            <person name="Silva L.F."/>
            <person name="Torres M."/>
        </authorList>
    </citation>
    <scope>NUCLEOTIDE SEQUENCE</scope>
    <source>
        <strain evidence="1">LMG 19450</strain>
    </source>
</reference>
<dbReference type="EMBL" id="JTDB02000001">
    <property type="protein sequence ID" value="NLP59996.1"/>
    <property type="molecule type" value="Genomic_DNA"/>
</dbReference>
<keyword evidence="2" id="KW-1185">Reference proteome</keyword>
<proteinExistence type="predicted"/>
<gene>
    <name evidence="1" type="ORF">NH14_002280</name>
</gene>
<organism evidence="1 2">
    <name type="scientific">Paraburkholderia sacchari</name>
    <dbReference type="NCBI Taxonomy" id="159450"/>
    <lineage>
        <taxon>Bacteria</taxon>
        <taxon>Pseudomonadati</taxon>
        <taxon>Pseudomonadota</taxon>
        <taxon>Betaproteobacteria</taxon>
        <taxon>Burkholderiales</taxon>
        <taxon>Burkholderiaceae</taxon>
        <taxon>Paraburkholderia</taxon>
    </lineage>
</organism>
<name>A0A8T6Z4P5_9BURK</name>
<dbReference type="RefSeq" id="WP_161790877.1">
    <property type="nucleotide sequence ID" value="NZ_CADFGF010000015.1"/>
</dbReference>
<dbReference type="AlphaFoldDB" id="A0A8T6Z4P5"/>
<comment type="caution">
    <text evidence="1">The sequence shown here is derived from an EMBL/GenBank/DDBJ whole genome shotgun (WGS) entry which is preliminary data.</text>
</comment>
<accession>A0A8T6Z4P5</accession>
<evidence type="ECO:0000313" key="1">
    <source>
        <dbReference type="EMBL" id="NLP59996.1"/>
    </source>
</evidence>